<evidence type="ECO:0000256" key="1">
    <source>
        <dbReference type="ARBA" id="ARBA00001947"/>
    </source>
</evidence>
<dbReference type="SUPFAM" id="SSF53187">
    <property type="entry name" value="Zn-dependent exopeptidases"/>
    <property type="match status" value="1"/>
</dbReference>
<dbReference type="InterPro" id="IPR050753">
    <property type="entry name" value="Peptidase_M14_domain"/>
</dbReference>
<evidence type="ECO:0000313" key="10">
    <source>
        <dbReference type="Ensembl" id="ENSSANP00000007061.1"/>
    </source>
</evidence>
<dbReference type="PRINTS" id="PR00765">
    <property type="entry name" value="CRBOXYPTASEA"/>
</dbReference>
<dbReference type="Ensembl" id="ENSSANT00000007602.1">
    <property type="protein sequence ID" value="ENSSANP00000007061.1"/>
    <property type="gene ID" value="ENSSANG00000004027.1"/>
</dbReference>
<dbReference type="Gene3D" id="3.40.630.10">
    <property type="entry name" value="Zn peptidases"/>
    <property type="match status" value="1"/>
</dbReference>
<dbReference type="GO" id="GO:0006508">
    <property type="term" value="P:proteolysis"/>
    <property type="evidence" value="ECO:0007669"/>
    <property type="project" value="UniProtKB-KW"/>
</dbReference>
<dbReference type="GO" id="GO:0004181">
    <property type="term" value="F:metallocarboxypeptidase activity"/>
    <property type="evidence" value="ECO:0007669"/>
    <property type="project" value="InterPro"/>
</dbReference>
<evidence type="ECO:0000313" key="11">
    <source>
        <dbReference type="Proteomes" id="UP000472260"/>
    </source>
</evidence>
<name>A0A671KLU3_9TELE</name>
<keyword evidence="7" id="KW-0378">Hydrolase</keyword>
<evidence type="ECO:0000256" key="2">
    <source>
        <dbReference type="ARBA" id="ARBA00005988"/>
    </source>
</evidence>
<dbReference type="Pfam" id="PF00246">
    <property type="entry name" value="Peptidase_M14"/>
    <property type="match status" value="1"/>
</dbReference>
<evidence type="ECO:0000256" key="8">
    <source>
        <dbReference type="PROSITE-ProRule" id="PRU01379"/>
    </source>
</evidence>
<keyword evidence="4" id="KW-0645">Protease</keyword>
<keyword evidence="5" id="KW-0479">Metal-binding</keyword>
<sequence>MWPFLRSGFFLATLPYKPHLKTSVKKSFVFQLMKSVNQMCPDITCIYSIGKSYMGLKLCVIEISDNPGKHELGELEFRYVAGMHGNEVLGRELLLNLMEYICQEYKCGNQRIVHLVKETSIHLLPSMNPDGYEMAYKKGSELAGWSLGRYSYEGIDMNHNFADLNTVMWDILNKSHYFGLTFKVASETRAVISWMQTIPFVLSANLHGGELVVTYPFDMTKDWAPREHTPTPDESFFRWLATVYASTNHVMSNPD</sequence>
<evidence type="ECO:0000256" key="6">
    <source>
        <dbReference type="ARBA" id="ARBA00022833"/>
    </source>
</evidence>
<proteinExistence type="inferred from homology"/>
<feature type="domain" description="Peptidase M14" evidence="9">
    <location>
        <begin position="17"/>
        <end position="255"/>
    </location>
</feature>
<reference evidence="10" key="1">
    <citation type="submission" date="2025-08" db="UniProtKB">
        <authorList>
            <consortium name="Ensembl"/>
        </authorList>
    </citation>
    <scope>IDENTIFICATION</scope>
</reference>
<accession>A0A671KLU3</accession>
<reference evidence="10" key="2">
    <citation type="submission" date="2025-09" db="UniProtKB">
        <authorList>
            <consortium name="Ensembl"/>
        </authorList>
    </citation>
    <scope>IDENTIFICATION</scope>
</reference>
<dbReference type="InterPro" id="IPR000834">
    <property type="entry name" value="Peptidase_M14"/>
</dbReference>
<evidence type="ECO:0000256" key="4">
    <source>
        <dbReference type="ARBA" id="ARBA00022670"/>
    </source>
</evidence>
<evidence type="ECO:0000256" key="3">
    <source>
        <dbReference type="ARBA" id="ARBA00022645"/>
    </source>
</evidence>
<comment type="caution">
    <text evidence="8">Lacks conserved residue(s) required for the propagation of feature annotation.</text>
</comment>
<dbReference type="PANTHER" id="PTHR11532:SF43">
    <property type="entry name" value="CARBOXYPEPTIDASE X1-RELATED"/>
    <property type="match status" value="1"/>
</dbReference>
<dbReference type="InterPro" id="IPR057247">
    <property type="entry name" value="CARBOXYPEPT_ZN_2"/>
</dbReference>
<evidence type="ECO:0000256" key="7">
    <source>
        <dbReference type="ARBA" id="ARBA00023049"/>
    </source>
</evidence>
<dbReference type="PROSITE" id="PS52035">
    <property type="entry name" value="PEPTIDASE_M14"/>
    <property type="match status" value="1"/>
</dbReference>
<keyword evidence="6" id="KW-0862">Zinc</keyword>
<protein>
    <submittedName>
        <fullName evidence="10">Carboxypeptidase X (M14 family), member 1b</fullName>
    </submittedName>
</protein>
<keyword evidence="11" id="KW-1185">Reference proteome</keyword>
<dbReference type="PANTHER" id="PTHR11532">
    <property type="entry name" value="PROTEASE M14 CARBOXYPEPTIDASE"/>
    <property type="match status" value="1"/>
</dbReference>
<evidence type="ECO:0000259" key="9">
    <source>
        <dbReference type="PROSITE" id="PS52035"/>
    </source>
</evidence>
<dbReference type="GO" id="GO:0008270">
    <property type="term" value="F:zinc ion binding"/>
    <property type="evidence" value="ECO:0007669"/>
    <property type="project" value="InterPro"/>
</dbReference>
<organism evidence="10 11">
    <name type="scientific">Sinocyclocheilus anshuiensis</name>
    <dbReference type="NCBI Taxonomy" id="1608454"/>
    <lineage>
        <taxon>Eukaryota</taxon>
        <taxon>Metazoa</taxon>
        <taxon>Chordata</taxon>
        <taxon>Craniata</taxon>
        <taxon>Vertebrata</taxon>
        <taxon>Euteleostomi</taxon>
        <taxon>Actinopterygii</taxon>
        <taxon>Neopterygii</taxon>
        <taxon>Teleostei</taxon>
        <taxon>Ostariophysi</taxon>
        <taxon>Cypriniformes</taxon>
        <taxon>Cyprinidae</taxon>
        <taxon>Cyprininae</taxon>
        <taxon>Sinocyclocheilus</taxon>
    </lineage>
</organism>
<dbReference type="SMART" id="SM00631">
    <property type="entry name" value="Zn_pept"/>
    <property type="match status" value="1"/>
</dbReference>
<keyword evidence="3" id="KW-0121">Carboxypeptidase</keyword>
<evidence type="ECO:0000256" key="5">
    <source>
        <dbReference type="ARBA" id="ARBA00022723"/>
    </source>
</evidence>
<dbReference type="Proteomes" id="UP000472260">
    <property type="component" value="Unassembled WGS sequence"/>
</dbReference>
<dbReference type="PROSITE" id="PS00133">
    <property type="entry name" value="CARBOXYPEPT_ZN_2"/>
    <property type="match status" value="1"/>
</dbReference>
<comment type="cofactor">
    <cofactor evidence="1">
        <name>Zn(2+)</name>
        <dbReference type="ChEBI" id="CHEBI:29105"/>
    </cofactor>
</comment>
<keyword evidence="7" id="KW-0482">Metalloprotease</keyword>
<dbReference type="AlphaFoldDB" id="A0A671KLU3"/>
<comment type="similarity">
    <text evidence="2 8">Belongs to the peptidase M14 family.</text>
</comment>
<dbReference type="GO" id="GO:0005615">
    <property type="term" value="C:extracellular space"/>
    <property type="evidence" value="ECO:0007669"/>
    <property type="project" value="TreeGrafter"/>
</dbReference>